<dbReference type="STRING" id="371042.NG99_15985"/>
<keyword evidence="9 12" id="KW-0201">Cytochrome c-type biogenesis</keyword>
<dbReference type="InterPro" id="IPR052075">
    <property type="entry name" value="Heme_exporter_D"/>
</dbReference>
<evidence type="ECO:0000256" key="11">
    <source>
        <dbReference type="ARBA" id="ARBA00023136"/>
    </source>
</evidence>
<evidence type="ECO:0000256" key="5">
    <source>
        <dbReference type="ARBA" id="ARBA00022448"/>
    </source>
</evidence>
<dbReference type="OrthoDB" id="9815607at2"/>
<dbReference type="eggNOG" id="COG3114">
    <property type="taxonomic scope" value="Bacteria"/>
</dbReference>
<evidence type="ECO:0000256" key="12">
    <source>
        <dbReference type="RuleBase" id="RU363101"/>
    </source>
</evidence>
<evidence type="ECO:0000256" key="8">
    <source>
        <dbReference type="ARBA" id="ARBA00022692"/>
    </source>
</evidence>
<evidence type="ECO:0000256" key="2">
    <source>
        <dbReference type="ARBA" id="ARBA00004377"/>
    </source>
</evidence>
<dbReference type="RefSeq" id="WP_034895056.1">
    <property type="nucleotide sequence ID" value="NZ_JRUQ01000044.1"/>
</dbReference>
<dbReference type="PANTHER" id="PTHR37531">
    <property type="entry name" value="HEME EXPORTER PROTEIN D"/>
    <property type="match status" value="1"/>
</dbReference>
<dbReference type="GO" id="GO:0017004">
    <property type="term" value="P:cytochrome complex assembly"/>
    <property type="evidence" value="ECO:0007669"/>
    <property type="project" value="UniProtKB-KW"/>
</dbReference>
<keyword evidence="11 12" id="KW-0472">Membrane</keyword>
<evidence type="ECO:0000256" key="4">
    <source>
        <dbReference type="ARBA" id="ARBA00016461"/>
    </source>
</evidence>
<name>A0A0A4A1P8_9GAMM</name>
<dbReference type="InterPro" id="IPR007078">
    <property type="entry name" value="Haem_export_protD_CcmD"/>
</dbReference>
<comment type="caution">
    <text evidence="13">The sequence shown here is derived from an EMBL/GenBank/DDBJ whole genome shotgun (WGS) entry which is preliminary data.</text>
</comment>
<dbReference type="PANTHER" id="PTHR37531:SF1">
    <property type="entry name" value="HEME EXPORTER PROTEIN D"/>
    <property type="match status" value="1"/>
</dbReference>
<dbReference type="GO" id="GO:1903607">
    <property type="term" value="P:cytochrome c biosynthetic process"/>
    <property type="evidence" value="ECO:0007669"/>
    <property type="project" value="TreeGrafter"/>
</dbReference>
<evidence type="ECO:0000313" key="14">
    <source>
        <dbReference type="Proteomes" id="UP000030351"/>
    </source>
</evidence>
<evidence type="ECO:0000256" key="3">
    <source>
        <dbReference type="ARBA" id="ARBA00008741"/>
    </source>
</evidence>
<comment type="similarity">
    <text evidence="3 12">Belongs to the CcmD/CycX/HelD family.</text>
</comment>
<reference evidence="13 14" key="1">
    <citation type="submission" date="2014-10" db="EMBL/GenBank/DDBJ databases">
        <title>Genome sequence of Erwinia typographi M043b.</title>
        <authorList>
            <person name="Chan K.-G."/>
            <person name="Tan W.-S."/>
        </authorList>
    </citation>
    <scope>NUCLEOTIDE SEQUENCE [LARGE SCALE GENOMIC DNA]</scope>
    <source>
        <strain evidence="13 14">M043b</strain>
    </source>
</reference>
<dbReference type="GO" id="GO:0015886">
    <property type="term" value="P:heme transport"/>
    <property type="evidence" value="ECO:0007669"/>
    <property type="project" value="InterPro"/>
</dbReference>
<feature type="transmembrane region" description="Helical" evidence="12">
    <location>
        <begin position="20"/>
        <end position="41"/>
    </location>
</feature>
<comment type="subcellular location">
    <subcellularLocation>
        <location evidence="2 12">Cell inner membrane</location>
        <topology evidence="2 12">Single-pass membrane protein</topology>
    </subcellularLocation>
</comment>
<evidence type="ECO:0000256" key="7">
    <source>
        <dbReference type="ARBA" id="ARBA00022519"/>
    </source>
</evidence>
<gene>
    <name evidence="13" type="ORF">NG99_15985</name>
</gene>
<dbReference type="NCBIfam" id="TIGR03141">
    <property type="entry name" value="cytochro_ccmD"/>
    <property type="match status" value="1"/>
</dbReference>
<evidence type="ECO:0000256" key="6">
    <source>
        <dbReference type="ARBA" id="ARBA00022475"/>
    </source>
</evidence>
<evidence type="ECO:0000256" key="10">
    <source>
        <dbReference type="ARBA" id="ARBA00022989"/>
    </source>
</evidence>
<comment type="function">
    <text evidence="1 12">Required for the export of heme to the periplasm for the biogenesis of c-type cytochromes.</text>
</comment>
<dbReference type="Pfam" id="PF04995">
    <property type="entry name" value="CcmD"/>
    <property type="match status" value="1"/>
</dbReference>
<dbReference type="Proteomes" id="UP000030351">
    <property type="component" value="Unassembled WGS sequence"/>
</dbReference>
<sequence length="77" mass="8601">MTPAFSSWPAFFAMGGYAFYVWLAVACTLIALTGLVLHTIVQRRRLLNAIRQRQSRERRIHAAKSKKIAGEAAGEQP</sequence>
<keyword evidence="8 12" id="KW-0812">Transmembrane</keyword>
<evidence type="ECO:0000313" key="13">
    <source>
        <dbReference type="EMBL" id="KGT91863.1"/>
    </source>
</evidence>
<accession>A0A0A4A1P8</accession>
<dbReference type="AlphaFoldDB" id="A0A0A4A1P8"/>
<keyword evidence="14" id="KW-1185">Reference proteome</keyword>
<dbReference type="GO" id="GO:0005886">
    <property type="term" value="C:plasma membrane"/>
    <property type="evidence" value="ECO:0007669"/>
    <property type="project" value="UniProtKB-SubCell"/>
</dbReference>
<keyword evidence="10 12" id="KW-1133">Transmembrane helix</keyword>
<evidence type="ECO:0000256" key="9">
    <source>
        <dbReference type="ARBA" id="ARBA00022748"/>
    </source>
</evidence>
<evidence type="ECO:0000256" key="1">
    <source>
        <dbReference type="ARBA" id="ARBA00002442"/>
    </source>
</evidence>
<protein>
    <recommendedName>
        <fullName evidence="4 12">Heme exporter protein D</fullName>
    </recommendedName>
</protein>
<keyword evidence="6 12" id="KW-1003">Cell membrane</keyword>
<dbReference type="EMBL" id="JRUQ01000044">
    <property type="protein sequence ID" value="KGT91863.1"/>
    <property type="molecule type" value="Genomic_DNA"/>
</dbReference>
<keyword evidence="5 12" id="KW-0813">Transport</keyword>
<organism evidence="13 14">
    <name type="scientific">Erwinia typographi</name>
    <dbReference type="NCBI Taxonomy" id="371042"/>
    <lineage>
        <taxon>Bacteria</taxon>
        <taxon>Pseudomonadati</taxon>
        <taxon>Pseudomonadota</taxon>
        <taxon>Gammaproteobacteria</taxon>
        <taxon>Enterobacterales</taxon>
        <taxon>Erwiniaceae</taxon>
        <taxon>Erwinia</taxon>
    </lineage>
</organism>
<keyword evidence="7 12" id="KW-0997">Cell inner membrane</keyword>
<proteinExistence type="inferred from homology"/>